<dbReference type="STRING" id="1231657.A0A1Y1ZYA6"/>
<gene>
    <name evidence="1" type="ORF">BCR34DRAFT_643422</name>
</gene>
<dbReference type="EMBL" id="MCFA01000026">
    <property type="protein sequence ID" value="ORY15241.1"/>
    <property type="molecule type" value="Genomic_DNA"/>
</dbReference>
<dbReference type="AlphaFoldDB" id="A0A1Y1ZYA6"/>
<sequence length="91" mass="9978">MKAGLFPFSLDRVLKDIQWPPAQLTVPKANNVVAGSPLQDGLLQTPVTAEGLTSLRSHIEEEVHTLDETSRKRLQKLANAVRVSFAECALL</sequence>
<dbReference type="Proteomes" id="UP000193144">
    <property type="component" value="Unassembled WGS sequence"/>
</dbReference>
<keyword evidence="2" id="KW-1185">Reference proteome</keyword>
<proteinExistence type="predicted"/>
<protein>
    <submittedName>
        <fullName evidence="1">Uncharacterized protein</fullName>
    </submittedName>
</protein>
<reference evidence="1 2" key="1">
    <citation type="submission" date="2016-07" db="EMBL/GenBank/DDBJ databases">
        <title>Pervasive Adenine N6-methylation of Active Genes in Fungi.</title>
        <authorList>
            <consortium name="DOE Joint Genome Institute"/>
            <person name="Mondo S.J."/>
            <person name="Dannebaum R.O."/>
            <person name="Kuo R.C."/>
            <person name="Labutti K."/>
            <person name="Haridas S."/>
            <person name="Kuo A."/>
            <person name="Salamov A."/>
            <person name="Ahrendt S.R."/>
            <person name="Lipzen A."/>
            <person name="Sullivan W."/>
            <person name="Andreopoulos W.B."/>
            <person name="Clum A."/>
            <person name="Lindquist E."/>
            <person name="Daum C."/>
            <person name="Ramamoorthy G.K."/>
            <person name="Gryganskyi A."/>
            <person name="Culley D."/>
            <person name="Magnuson J.K."/>
            <person name="James T.Y."/>
            <person name="O'Malley M.A."/>
            <person name="Stajich J.E."/>
            <person name="Spatafora J.W."/>
            <person name="Visel A."/>
            <person name="Grigoriev I.V."/>
        </authorList>
    </citation>
    <scope>NUCLEOTIDE SEQUENCE [LARGE SCALE GENOMIC DNA]</scope>
    <source>
        <strain evidence="1 2">CBS 115471</strain>
    </source>
</reference>
<evidence type="ECO:0000313" key="1">
    <source>
        <dbReference type="EMBL" id="ORY15241.1"/>
    </source>
</evidence>
<organism evidence="1 2">
    <name type="scientific">Clohesyomyces aquaticus</name>
    <dbReference type="NCBI Taxonomy" id="1231657"/>
    <lineage>
        <taxon>Eukaryota</taxon>
        <taxon>Fungi</taxon>
        <taxon>Dikarya</taxon>
        <taxon>Ascomycota</taxon>
        <taxon>Pezizomycotina</taxon>
        <taxon>Dothideomycetes</taxon>
        <taxon>Pleosporomycetidae</taxon>
        <taxon>Pleosporales</taxon>
        <taxon>Lindgomycetaceae</taxon>
        <taxon>Clohesyomyces</taxon>
    </lineage>
</organism>
<comment type="caution">
    <text evidence="1">The sequence shown here is derived from an EMBL/GenBank/DDBJ whole genome shotgun (WGS) entry which is preliminary data.</text>
</comment>
<name>A0A1Y1ZYA6_9PLEO</name>
<dbReference type="OrthoDB" id="3944583at2759"/>
<accession>A0A1Y1ZYA6</accession>
<evidence type="ECO:0000313" key="2">
    <source>
        <dbReference type="Proteomes" id="UP000193144"/>
    </source>
</evidence>